<dbReference type="SUPFAM" id="SSF52540">
    <property type="entry name" value="P-loop containing nucleoside triphosphate hydrolases"/>
    <property type="match status" value="1"/>
</dbReference>
<comment type="similarity">
    <text evidence="1">Belongs to the ABC transporter superfamily.</text>
</comment>
<evidence type="ECO:0000256" key="4">
    <source>
        <dbReference type="ARBA" id="ARBA00022741"/>
    </source>
</evidence>
<dbReference type="Pfam" id="PF00005">
    <property type="entry name" value="ABC_tran"/>
    <property type="match status" value="1"/>
</dbReference>
<dbReference type="GO" id="GO:0016887">
    <property type="term" value="F:ATP hydrolysis activity"/>
    <property type="evidence" value="ECO:0007669"/>
    <property type="project" value="InterPro"/>
</dbReference>
<dbReference type="InterPro" id="IPR027417">
    <property type="entry name" value="P-loop_NTPase"/>
</dbReference>
<sequence>MNRYSLHMLAERPEYLKADPDDAKGPVAADRTGPVAIRLRGVEKRFGDNHVLRGIDLDVPEGQFLAIVGKSGCGKSTLLRLLVGLDEQSAGSVGFGDTDGHPASPNARIVFQEPRLLPWASVLDNVVVGLGEGVDPSTARREALAALEEVQLPEKAAQWPSRLSGGQRQRVALARALVSRPGLLVLDEPLGALDALTRITMQQLISRVWRELGFTAVLVTHDVSEAVNLADRVIVLDEGRIALDLEVRAEHPRHHGDPALGALERQLLDAILGEG</sequence>
<feature type="domain" description="ABC transporter" evidence="8">
    <location>
        <begin position="37"/>
        <end position="263"/>
    </location>
</feature>
<dbReference type="InterPro" id="IPR017871">
    <property type="entry name" value="ABC_transporter-like_CS"/>
</dbReference>
<evidence type="ECO:0000259" key="8">
    <source>
        <dbReference type="PROSITE" id="PS50893"/>
    </source>
</evidence>
<dbReference type="PANTHER" id="PTHR42788">
    <property type="entry name" value="TAURINE IMPORT ATP-BINDING PROTEIN-RELATED"/>
    <property type="match status" value="1"/>
</dbReference>
<gene>
    <name evidence="9" type="ORF">HHL25_21335</name>
</gene>
<dbReference type="AlphaFoldDB" id="A0A7Y0B042"/>
<dbReference type="InterPro" id="IPR003593">
    <property type="entry name" value="AAA+_ATPase"/>
</dbReference>
<keyword evidence="5 9" id="KW-0067">ATP-binding</keyword>
<dbReference type="InterPro" id="IPR050166">
    <property type="entry name" value="ABC_transporter_ATP-bind"/>
</dbReference>
<dbReference type="GO" id="GO:0005524">
    <property type="term" value="F:ATP binding"/>
    <property type="evidence" value="ECO:0007669"/>
    <property type="project" value="UniProtKB-KW"/>
</dbReference>
<dbReference type="InterPro" id="IPR003439">
    <property type="entry name" value="ABC_transporter-like_ATP-bd"/>
</dbReference>
<keyword evidence="3" id="KW-1003">Cell membrane</keyword>
<dbReference type="RefSeq" id="WP_169595258.1">
    <property type="nucleotide sequence ID" value="NZ_JABBGK010000007.1"/>
</dbReference>
<reference evidence="9 10" key="1">
    <citation type="submission" date="2020-04" db="EMBL/GenBank/DDBJ databases">
        <title>Rhizobium sp. S-51 isolated from soil.</title>
        <authorList>
            <person name="Dahal R.H."/>
        </authorList>
    </citation>
    <scope>NUCLEOTIDE SEQUENCE [LARGE SCALE GENOMIC DNA]</scope>
    <source>
        <strain evidence="9 10">S-51</strain>
    </source>
</reference>
<keyword evidence="7" id="KW-0472">Membrane</keyword>
<dbReference type="SMART" id="SM00382">
    <property type="entry name" value="AAA"/>
    <property type="match status" value="1"/>
</dbReference>
<dbReference type="PANTHER" id="PTHR42788:SF17">
    <property type="entry name" value="ALIPHATIC SULFONATES IMPORT ATP-BINDING PROTEIN SSUB"/>
    <property type="match status" value="1"/>
</dbReference>
<organism evidence="9 10">
    <name type="scientific">Rhizobium terricola</name>
    <dbReference type="NCBI Taxonomy" id="2728849"/>
    <lineage>
        <taxon>Bacteria</taxon>
        <taxon>Pseudomonadati</taxon>
        <taxon>Pseudomonadota</taxon>
        <taxon>Alphaproteobacteria</taxon>
        <taxon>Hyphomicrobiales</taxon>
        <taxon>Rhizobiaceae</taxon>
        <taxon>Rhizobium/Agrobacterium group</taxon>
        <taxon>Rhizobium</taxon>
    </lineage>
</organism>
<name>A0A7Y0B042_9HYPH</name>
<dbReference type="EMBL" id="JABBGK010000007">
    <property type="protein sequence ID" value="NML76686.1"/>
    <property type="molecule type" value="Genomic_DNA"/>
</dbReference>
<evidence type="ECO:0000313" key="10">
    <source>
        <dbReference type="Proteomes" id="UP000541470"/>
    </source>
</evidence>
<accession>A0A7Y0B042</accession>
<proteinExistence type="inferred from homology"/>
<keyword evidence="2" id="KW-0813">Transport</keyword>
<comment type="caution">
    <text evidence="9">The sequence shown here is derived from an EMBL/GenBank/DDBJ whole genome shotgun (WGS) entry which is preliminary data.</text>
</comment>
<keyword evidence="4" id="KW-0547">Nucleotide-binding</keyword>
<dbReference type="Proteomes" id="UP000541470">
    <property type="component" value="Unassembled WGS sequence"/>
</dbReference>
<evidence type="ECO:0000256" key="6">
    <source>
        <dbReference type="ARBA" id="ARBA00022967"/>
    </source>
</evidence>
<evidence type="ECO:0000256" key="5">
    <source>
        <dbReference type="ARBA" id="ARBA00022840"/>
    </source>
</evidence>
<evidence type="ECO:0000256" key="1">
    <source>
        <dbReference type="ARBA" id="ARBA00005417"/>
    </source>
</evidence>
<keyword evidence="10" id="KW-1185">Reference proteome</keyword>
<evidence type="ECO:0000256" key="3">
    <source>
        <dbReference type="ARBA" id="ARBA00022475"/>
    </source>
</evidence>
<protein>
    <submittedName>
        <fullName evidence="9">ATP-binding cassette domain-containing protein</fullName>
    </submittedName>
</protein>
<evidence type="ECO:0000256" key="7">
    <source>
        <dbReference type="ARBA" id="ARBA00023136"/>
    </source>
</evidence>
<evidence type="ECO:0000256" key="2">
    <source>
        <dbReference type="ARBA" id="ARBA00022448"/>
    </source>
</evidence>
<keyword evidence="6" id="KW-1278">Translocase</keyword>
<dbReference type="PROSITE" id="PS00211">
    <property type="entry name" value="ABC_TRANSPORTER_1"/>
    <property type="match status" value="1"/>
</dbReference>
<dbReference type="Gene3D" id="3.40.50.300">
    <property type="entry name" value="P-loop containing nucleotide triphosphate hydrolases"/>
    <property type="match status" value="1"/>
</dbReference>
<evidence type="ECO:0000313" key="9">
    <source>
        <dbReference type="EMBL" id="NML76686.1"/>
    </source>
</evidence>
<dbReference type="PROSITE" id="PS50893">
    <property type="entry name" value="ABC_TRANSPORTER_2"/>
    <property type="match status" value="1"/>
</dbReference>